<evidence type="ECO:0000256" key="1">
    <source>
        <dbReference type="SAM" id="MobiDB-lite"/>
    </source>
</evidence>
<sequence length="166" mass="18478">MHRWPSVNRMSNPFDSNPFEEPAKPFNGRGANPFAEPARESYAEPSANPSVEPFADPISEPFSESFAEPERAYAPAPMPDYSLEQHSMNGTIHSFSLFKGLLSLFSLLVGFTGITDGDVAMGIGFALPGAWYFLKTLQQKANPTTPQKRHWFVIWFIAIVLMFFGA</sequence>
<keyword evidence="2" id="KW-0812">Transmembrane</keyword>
<feature type="transmembrane region" description="Helical" evidence="2">
    <location>
        <begin position="149"/>
        <end position="165"/>
    </location>
</feature>
<keyword evidence="2" id="KW-1133">Transmembrane helix</keyword>
<dbReference type="HOGENOM" id="CLU_1903171_0_0_11"/>
<evidence type="ECO:0000313" key="4">
    <source>
        <dbReference type="Proteomes" id="UP000002077"/>
    </source>
</evidence>
<dbReference type="AlphaFoldDB" id="C3PEC1"/>
<keyword evidence="4" id="KW-1185">Reference proteome</keyword>
<dbReference type="Proteomes" id="UP000002077">
    <property type="component" value="Chromosome"/>
</dbReference>
<feature type="transmembrane region" description="Helical" evidence="2">
    <location>
        <begin position="120"/>
        <end position="137"/>
    </location>
</feature>
<dbReference type="KEGG" id="car:cauri_0578"/>
<keyword evidence="2" id="KW-0472">Membrane</keyword>
<dbReference type="eggNOG" id="ENOG50328V7">
    <property type="taxonomic scope" value="Bacteria"/>
</dbReference>
<reference evidence="3 4" key="1">
    <citation type="journal article" date="2010" name="BMC Genomics">
        <title>Complete genome sequence and lifestyle of black-pigmented Corynebacterium aurimucosum ATCC 700975 (formerly C. nigricans CN-1) isolated from a vaginal swab of a woman with spontaneous abortion.</title>
        <authorList>
            <person name="Trost E."/>
            <person name="Gotker S."/>
            <person name="Schneider J."/>
            <person name="Schneiker-Bekel S."/>
            <person name="Szczepanowski R."/>
            <person name="Tilker A."/>
            <person name="Viehoever P."/>
            <person name="Arnold W."/>
            <person name="Bekel T."/>
            <person name="Blom J."/>
            <person name="Gartemann K.H."/>
            <person name="Linke B."/>
            <person name="Goesmann A."/>
            <person name="Puhler A."/>
            <person name="Shukla S.K."/>
            <person name="Tauch A."/>
        </authorList>
    </citation>
    <scope>NUCLEOTIDE SEQUENCE [LARGE SCALE GENOMIC DNA]</scope>
    <source>
        <strain evidence="4">ATCC 700975 / DSM 44827 / CIP 107346 / CN-1</strain>
    </source>
</reference>
<name>C3PEC1_CORA7</name>
<accession>C3PEC1</accession>
<feature type="transmembrane region" description="Helical" evidence="2">
    <location>
        <begin position="95"/>
        <end position="114"/>
    </location>
</feature>
<gene>
    <name evidence="3" type="ordered locus">cauri_0578</name>
</gene>
<dbReference type="STRING" id="548476.cauri_0578"/>
<proteinExistence type="predicted"/>
<evidence type="ECO:0000313" key="3">
    <source>
        <dbReference type="EMBL" id="ACP32175.1"/>
    </source>
</evidence>
<dbReference type="EMBL" id="CP001601">
    <property type="protein sequence ID" value="ACP32175.1"/>
    <property type="molecule type" value="Genomic_DNA"/>
</dbReference>
<protein>
    <submittedName>
        <fullName evidence="3">Putative membrane protein</fullName>
    </submittedName>
</protein>
<evidence type="ECO:0000256" key="2">
    <source>
        <dbReference type="SAM" id="Phobius"/>
    </source>
</evidence>
<organism evidence="3 4">
    <name type="scientific">Corynebacterium aurimucosum (strain ATCC 700975 / DSM 44827 / CIP 107346 / CN-1)</name>
    <name type="common">Corynebacterium nigricans</name>
    <dbReference type="NCBI Taxonomy" id="548476"/>
    <lineage>
        <taxon>Bacteria</taxon>
        <taxon>Bacillati</taxon>
        <taxon>Actinomycetota</taxon>
        <taxon>Actinomycetes</taxon>
        <taxon>Mycobacteriales</taxon>
        <taxon>Corynebacteriaceae</taxon>
        <taxon>Corynebacterium</taxon>
    </lineage>
</organism>
<feature type="region of interest" description="Disordered" evidence="1">
    <location>
        <begin position="1"/>
        <end position="54"/>
    </location>
</feature>